<sequence length="910" mass="99784">MPVGWWENYTTRLRAGVTDTALSVVEKDCRYVVDKGVLGAGAPGGPGWPTSRVRAGLVIGAVQSGKTASMFGVTAQALDAGVDMVLILAGTRLALWRQTVERFVRQVDFEGSAFRLKKRRLLFPDPGFMLSSSGGLPPSDLYSLVPSDVERAIDNNRPIVAFAMKHPDHLRAVSRQLRETLFPLLEVRDKPFHLVVLDDEADDGSILDAVAEQGIDPVMGQVKQTPRSIAGIWQHLTESETASKHLYATYVAYTATPQANLLQENHNPLAPRHFVACLRTPFDEGEISPRQTTFREPSGLHRYYTGGAVFYERGESADLCRTTPDDPDEALRSAVRAYLVAGAIRNARAAGLGTLDARAATFESLDDLRAAVHGPHTMLIHPSGLVSDHFATATDLLAWAGATDGATARKMLEEDDTFLPASLGEDVLQNESEWQEWHVAYTEAAGAIKSEFDLVATPQVPAWDTVRELLIEQVIPAVRLAIINSDERADDRPEFDPTQSEGAWQAPRDLATIFISGNVMSRGLTLEGLTTTLFLRRSNSPFADTQMQMQRWFGYRGRDLELCKVFLPSEQLSLFRQYHSTDEAMRRMVIAAMNNASSDRAPLPTVLHGRDFLATGKIAKLSQVPLSPGPLPMIALTNDGCTDDPNLGLLTKTFEGASDDVIVQGRLRGRVLAEQFDLEQVADLLDDLRYETYRPGRSHATAEHWEKLQASLEFDSSDPLLPLYRAPKPPDGTAHDAPLAPCPYGIAAYLRLWSALLSRRAPGFVATDDPDLLWSMADLQVKNAHQPRFHVGIRYGGAHPVTTGPLGELPFSIRPMNRSIDDDRFMRGSWGSRNESPSPGGYLGDELFDYHVSGRTPPYKAVGDTDRWRPPGSDGLVLFHVLEGTAGPTLAVGLAIPRGGPDQIPALLNT</sequence>
<keyword evidence="3" id="KW-1185">Reference proteome</keyword>
<dbReference type="Proteomes" id="UP000320209">
    <property type="component" value="Unassembled WGS sequence"/>
</dbReference>
<dbReference type="EMBL" id="VFOV01000001">
    <property type="protein sequence ID" value="TQL70283.1"/>
    <property type="molecule type" value="Genomic_DNA"/>
</dbReference>
<feature type="domain" description="Putative endonuclease Z1" evidence="1">
    <location>
        <begin position="331"/>
        <end position="591"/>
    </location>
</feature>
<proteinExistence type="predicted"/>
<accession>A0A543ACH9</accession>
<gene>
    <name evidence="2" type="ORF">FB381_4213</name>
</gene>
<name>A0A543ACH9_9ACTN</name>
<reference evidence="2 3" key="1">
    <citation type="submission" date="2019-06" db="EMBL/GenBank/DDBJ databases">
        <title>Sequencing the genomes of 1000 actinobacteria strains.</title>
        <authorList>
            <person name="Klenk H.-P."/>
        </authorList>
    </citation>
    <scope>NUCLEOTIDE SEQUENCE [LARGE SCALE GENOMIC DNA]</scope>
    <source>
        <strain evidence="2 3">DSM 25218</strain>
    </source>
</reference>
<organism evidence="2 3">
    <name type="scientific">Nocardioides albertanoniae</name>
    <dbReference type="NCBI Taxonomy" id="1175486"/>
    <lineage>
        <taxon>Bacteria</taxon>
        <taxon>Bacillati</taxon>
        <taxon>Actinomycetota</taxon>
        <taxon>Actinomycetes</taxon>
        <taxon>Propionibacteriales</taxon>
        <taxon>Nocardioidaceae</taxon>
        <taxon>Nocardioides</taxon>
    </lineage>
</organism>
<comment type="caution">
    <text evidence="2">The sequence shown here is derived from an EMBL/GenBank/DDBJ whole genome shotgun (WGS) entry which is preliminary data.</text>
</comment>
<protein>
    <submittedName>
        <fullName evidence="2">Z1 domain-containing protein</fullName>
    </submittedName>
</protein>
<dbReference type="AlphaFoldDB" id="A0A543ACH9"/>
<evidence type="ECO:0000259" key="1">
    <source>
        <dbReference type="Pfam" id="PF10593"/>
    </source>
</evidence>
<evidence type="ECO:0000313" key="3">
    <source>
        <dbReference type="Proteomes" id="UP000320209"/>
    </source>
</evidence>
<evidence type="ECO:0000313" key="2">
    <source>
        <dbReference type="EMBL" id="TQL70283.1"/>
    </source>
</evidence>
<dbReference type="InterPro" id="IPR018310">
    <property type="entry name" value="Put_endonuclease_Z1-dom"/>
</dbReference>
<dbReference type="Pfam" id="PF10593">
    <property type="entry name" value="Z1"/>
    <property type="match status" value="1"/>
</dbReference>